<dbReference type="EMBL" id="CP047650">
    <property type="protein sequence ID" value="QHI98909.1"/>
    <property type="molecule type" value="Genomic_DNA"/>
</dbReference>
<evidence type="ECO:0000313" key="3">
    <source>
        <dbReference type="Proteomes" id="UP000464787"/>
    </source>
</evidence>
<protein>
    <submittedName>
        <fullName evidence="2">DUF1800 family protein</fullName>
    </submittedName>
</protein>
<feature type="compositionally biased region" description="Polar residues" evidence="1">
    <location>
        <begin position="1"/>
        <end position="18"/>
    </location>
</feature>
<proteinExistence type="predicted"/>
<gene>
    <name evidence="2" type="ORF">GT347_13480</name>
</gene>
<dbReference type="PANTHER" id="PTHR43737:SF1">
    <property type="entry name" value="DUF1501 DOMAIN-CONTAINING PROTEIN"/>
    <property type="match status" value="1"/>
</dbReference>
<dbReference type="PANTHER" id="PTHR43737">
    <property type="entry name" value="BLL7424 PROTEIN"/>
    <property type="match status" value="1"/>
</dbReference>
<reference evidence="2 3" key="1">
    <citation type="submission" date="2020-01" db="EMBL/GenBank/DDBJ databases">
        <title>Genome sequencing of strain KACC 21265.</title>
        <authorList>
            <person name="Heo J."/>
            <person name="Kim S.-J."/>
            <person name="Kim J.-S."/>
            <person name="Hong S.-B."/>
            <person name="Kwon S.-W."/>
        </authorList>
    </citation>
    <scope>NUCLEOTIDE SEQUENCE [LARGE SCALE GENOMIC DNA]</scope>
    <source>
        <strain evidence="2 3">KACC 21265</strain>
    </source>
</reference>
<name>A0A857J755_9BURK</name>
<feature type="region of interest" description="Disordered" evidence="1">
    <location>
        <begin position="1"/>
        <end position="36"/>
    </location>
</feature>
<dbReference type="KEGG" id="xyk:GT347_13480"/>
<accession>A0A857J755</accession>
<dbReference type="Proteomes" id="UP000464787">
    <property type="component" value="Chromosome"/>
</dbReference>
<evidence type="ECO:0000313" key="2">
    <source>
        <dbReference type="EMBL" id="QHI98909.1"/>
    </source>
</evidence>
<dbReference type="Pfam" id="PF08811">
    <property type="entry name" value="DUF1800"/>
    <property type="match status" value="1"/>
</dbReference>
<evidence type="ECO:0000256" key="1">
    <source>
        <dbReference type="SAM" id="MobiDB-lite"/>
    </source>
</evidence>
<dbReference type="InterPro" id="IPR014917">
    <property type="entry name" value="DUF1800"/>
</dbReference>
<dbReference type="AlphaFoldDB" id="A0A857J755"/>
<keyword evidence="3" id="KW-1185">Reference proteome</keyword>
<dbReference type="RefSeq" id="WP_160552534.1">
    <property type="nucleotide sequence ID" value="NZ_CP047650.1"/>
</dbReference>
<sequence>MTTTLHPDPSTSLANSDVPNVEHDSGPEPATRPSTAWLTPAAIAAAALEACGGGGGGGDDPAASVSASSSDPALRSLAATPIPAAGLAAIAKTSYAGGSAGPLGQTRAYMVPATDQEASRFLQQCQFHASDGDIALVRSLGYAGYLAQQFDVVPANNAWTWLGQHGYGVLDSNIFDFTPYQFDFAVWYQIINSKDMVRKRVTLALSEIFSVSANGIDYFWLTYIMANWFDMLSSYSLGTFRALLDKVSLHLAMGMYLNTRGSQKADANGRQPDENFAREVMQLMTIGLVQLNADGTPVVSGGVPLDSYTQSDVSNLARVFTGYDYNWTANVMTWFNGLQTPTTTFTRLPMALNASLHSPEQISFLGTTIPAGTDAETARQTALDTLTNHANVGPFIGRQLIQRLVTSNPSAAYVGRVAAAFANNGRGVRGDLAATVAAVLLDDEARSPAGLSNPTWGHLREPMLRMAQWGRTFGLNSAAGSWKMYDQSLVTQLGQSPLRAPSIFNFFRPGYVPPDTTIATAGLVAPEFQLVNESTVSGYINYMVTVVRYGIYVGAPDKPQITSDASDSFDLAASYTNELPLATNAQALVARLNLLLAAGQLSADTVTLIVNALNAIPLTDSSSTSAKLDRIGAAVLLVMSSPEYLVQK</sequence>
<organism evidence="2 3">
    <name type="scientific">Xylophilus rhododendri</name>
    <dbReference type="NCBI Taxonomy" id="2697032"/>
    <lineage>
        <taxon>Bacteria</taxon>
        <taxon>Pseudomonadati</taxon>
        <taxon>Pseudomonadota</taxon>
        <taxon>Betaproteobacteria</taxon>
        <taxon>Burkholderiales</taxon>
        <taxon>Xylophilus</taxon>
    </lineage>
</organism>